<evidence type="ECO:0000256" key="8">
    <source>
        <dbReference type="ARBA" id="ARBA00023136"/>
    </source>
</evidence>
<evidence type="ECO:0000256" key="6">
    <source>
        <dbReference type="ARBA" id="ARBA00023053"/>
    </source>
</evidence>
<keyword evidence="6" id="KW-0915">Sodium</keyword>
<keyword evidence="3" id="KW-1003">Cell membrane</keyword>
<feature type="transmembrane region" description="Helical" evidence="10">
    <location>
        <begin position="349"/>
        <end position="372"/>
    </location>
</feature>
<keyword evidence="4 10" id="KW-0812">Transmembrane</keyword>
<feature type="domain" description="Cation/H+ exchanger transmembrane" evidence="11">
    <location>
        <begin position="11"/>
        <end position="406"/>
    </location>
</feature>
<feature type="transmembrane region" description="Helical" evidence="10">
    <location>
        <begin position="241"/>
        <end position="257"/>
    </location>
</feature>
<gene>
    <name evidence="12" type="ORF">GA0061074_1094</name>
</gene>
<feature type="transmembrane region" description="Helical" evidence="10">
    <location>
        <begin position="309"/>
        <end position="329"/>
    </location>
</feature>
<sequence>MTIFYALALVCITIIIANFLTQAFPKIPQALWQIVGGILLASLPIVNHYVIMLDPEWFMMLVIAPLLFYEGQHTQAKLISKHFRSIIELAGILAVLTVVILMVFGHVAIGWTLPFALALAAIVTPTDATALESVTNGLDMPRDIKRSLSLESLFNDATGLVILELAVLWMNTGTFSFVHGFSEFLVVALGGVLAGLIAGFLFIYIRQHLLKSEFDDTIAHLLMYFLAPIAVYGLAEDIFGVSGIIAVVVMGVMSNVEQQHTQFMDPKLNRLTSQLTEIVSQILNGLVFVLLGTSLVRVAKVYVLQPVRVWAALVGIGVVLYIVMTFFRYLAMRYSDRFGNKSYSKRDSFVFAIGGVHGAVTMSMAFSLPFTLSSGSAFTERNDLLLLASTVIIMSLLVPVILLPNILNRLAPSYDEETYQQEHTRMVNAAITYVSHTDVSQRTKTTVMRQLQDQLGYGNEQLNEGNRKRAYRILFKITDQAITAAIDENRISDDALKLYNRMQSLQNGFGKIGRQRMRIWRRLTTHIFRRRVANYKENHHNKPQAVEEVITIISDAVTVYMEKLPKGKIAPKDMIALRQAYYRQQAMLRNQKSNSVAEQQTLLDGLKIELDYIEDQRTTGDIDAGLLKALYDEVINAQAVLLANSSDD</sequence>
<dbReference type="GO" id="GO:0098719">
    <property type="term" value="P:sodium ion import across plasma membrane"/>
    <property type="evidence" value="ECO:0007669"/>
    <property type="project" value="TreeGrafter"/>
</dbReference>
<comment type="subcellular location">
    <subcellularLocation>
        <location evidence="1">Cell membrane</location>
        <topology evidence="1">Multi-pass membrane protein</topology>
    </subcellularLocation>
</comment>
<dbReference type="GO" id="GO:0005886">
    <property type="term" value="C:plasma membrane"/>
    <property type="evidence" value="ECO:0007669"/>
    <property type="project" value="UniProtKB-SubCell"/>
</dbReference>
<organism evidence="12 13">
    <name type="scientific">Weissella bombi</name>
    <dbReference type="NCBI Taxonomy" id="1505725"/>
    <lineage>
        <taxon>Bacteria</taxon>
        <taxon>Bacillati</taxon>
        <taxon>Bacillota</taxon>
        <taxon>Bacilli</taxon>
        <taxon>Lactobacillales</taxon>
        <taxon>Lactobacillaceae</taxon>
        <taxon>Weissella</taxon>
    </lineage>
</organism>
<evidence type="ECO:0000256" key="5">
    <source>
        <dbReference type="ARBA" id="ARBA00022989"/>
    </source>
</evidence>
<feature type="transmembrane region" description="Helical" evidence="10">
    <location>
        <begin position="184"/>
        <end position="205"/>
    </location>
</feature>
<dbReference type="RefSeq" id="WP_092463026.1">
    <property type="nucleotide sequence ID" value="NZ_BJEE01000008.1"/>
</dbReference>
<dbReference type="AlphaFoldDB" id="A0A1C4B6M9"/>
<accession>A0A1C4B6M9</accession>
<feature type="transmembrane region" description="Helical" evidence="10">
    <location>
        <begin position="384"/>
        <end position="403"/>
    </location>
</feature>
<keyword evidence="7" id="KW-0406">Ion transport</keyword>
<evidence type="ECO:0000256" key="10">
    <source>
        <dbReference type="SAM" id="Phobius"/>
    </source>
</evidence>
<keyword evidence="5 10" id="KW-1133">Transmembrane helix</keyword>
<evidence type="ECO:0000313" key="12">
    <source>
        <dbReference type="EMBL" id="SCC02362.1"/>
    </source>
</evidence>
<proteinExistence type="predicted"/>
<keyword evidence="8 10" id="KW-0472">Membrane</keyword>
<dbReference type="OrthoDB" id="9809206at2"/>
<evidence type="ECO:0000256" key="4">
    <source>
        <dbReference type="ARBA" id="ARBA00022692"/>
    </source>
</evidence>
<name>A0A1C4B6M9_9LACO</name>
<evidence type="ECO:0000256" key="2">
    <source>
        <dbReference type="ARBA" id="ARBA00022448"/>
    </source>
</evidence>
<protein>
    <submittedName>
        <fullName evidence="12">Monovalent cation:H+ antiporter, CPA1 family</fullName>
    </submittedName>
</protein>
<dbReference type="EMBL" id="FMAO01000009">
    <property type="protein sequence ID" value="SCC02362.1"/>
    <property type="molecule type" value="Genomic_DNA"/>
</dbReference>
<dbReference type="Proteomes" id="UP000199268">
    <property type="component" value="Unassembled WGS sequence"/>
</dbReference>
<dbReference type="Pfam" id="PF00999">
    <property type="entry name" value="Na_H_Exchanger"/>
    <property type="match status" value="1"/>
</dbReference>
<keyword evidence="13" id="KW-1185">Reference proteome</keyword>
<keyword evidence="9" id="KW-0739">Sodium transport</keyword>
<evidence type="ECO:0000256" key="7">
    <source>
        <dbReference type="ARBA" id="ARBA00023065"/>
    </source>
</evidence>
<feature type="transmembrane region" description="Helical" evidence="10">
    <location>
        <begin position="217"/>
        <end position="235"/>
    </location>
</feature>
<dbReference type="Gene3D" id="6.10.140.1330">
    <property type="match status" value="1"/>
</dbReference>
<dbReference type="InterPro" id="IPR018422">
    <property type="entry name" value="Cation/H_exchanger_CPA1"/>
</dbReference>
<feature type="transmembrane region" description="Helical" evidence="10">
    <location>
        <begin position="6"/>
        <end position="24"/>
    </location>
</feature>
<dbReference type="InterPro" id="IPR006153">
    <property type="entry name" value="Cation/H_exchanger_TM"/>
</dbReference>
<evidence type="ECO:0000256" key="1">
    <source>
        <dbReference type="ARBA" id="ARBA00004651"/>
    </source>
</evidence>
<dbReference type="GO" id="GO:0015385">
    <property type="term" value="F:sodium:proton antiporter activity"/>
    <property type="evidence" value="ECO:0007669"/>
    <property type="project" value="InterPro"/>
</dbReference>
<feature type="transmembrane region" description="Helical" evidence="10">
    <location>
        <begin position="86"/>
        <end position="105"/>
    </location>
</feature>
<dbReference type="GO" id="GO:0051453">
    <property type="term" value="P:regulation of intracellular pH"/>
    <property type="evidence" value="ECO:0007669"/>
    <property type="project" value="TreeGrafter"/>
</dbReference>
<feature type="transmembrane region" description="Helical" evidence="10">
    <location>
        <begin position="31"/>
        <end position="51"/>
    </location>
</feature>
<keyword evidence="2" id="KW-0813">Transport</keyword>
<evidence type="ECO:0000256" key="3">
    <source>
        <dbReference type="ARBA" id="ARBA00022475"/>
    </source>
</evidence>
<evidence type="ECO:0000256" key="9">
    <source>
        <dbReference type="ARBA" id="ARBA00023201"/>
    </source>
</evidence>
<dbReference type="STRING" id="1505725.GA0061074_1094"/>
<reference evidence="13" key="1">
    <citation type="submission" date="2016-08" db="EMBL/GenBank/DDBJ databases">
        <authorList>
            <person name="Varghese N."/>
            <person name="Submissions Spin"/>
        </authorList>
    </citation>
    <scope>NUCLEOTIDE SEQUENCE [LARGE SCALE GENOMIC DNA]</scope>
    <source>
        <strain evidence="13">R-53094</strain>
    </source>
</reference>
<dbReference type="PANTHER" id="PTHR10110:SF86">
    <property type="entry name" value="SODIUM_HYDROGEN EXCHANGER 7"/>
    <property type="match status" value="1"/>
</dbReference>
<dbReference type="PANTHER" id="PTHR10110">
    <property type="entry name" value="SODIUM/HYDROGEN EXCHANGER"/>
    <property type="match status" value="1"/>
</dbReference>
<dbReference type="GO" id="GO:0015386">
    <property type="term" value="F:potassium:proton antiporter activity"/>
    <property type="evidence" value="ECO:0007669"/>
    <property type="project" value="TreeGrafter"/>
</dbReference>
<evidence type="ECO:0000259" key="11">
    <source>
        <dbReference type="Pfam" id="PF00999"/>
    </source>
</evidence>
<feature type="transmembrane region" description="Helical" evidence="10">
    <location>
        <begin position="278"/>
        <end position="303"/>
    </location>
</feature>
<evidence type="ECO:0000313" key="13">
    <source>
        <dbReference type="Proteomes" id="UP000199268"/>
    </source>
</evidence>